<dbReference type="AlphaFoldDB" id="A0A564ZC57"/>
<dbReference type="EMBL" id="CABIJS010000709">
    <property type="protein sequence ID" value="VUZ57067.1"/>
    <property type="molecule type" value="Genomic_DNA"/>
</dbReference>
<dbReference type="Proteomes" id="UP000321570">
    <property type="component" value="Unassembled WGS sequence"/>
</dbReference>
<protein>
    <submittedName>
        <fullName evidence="1">Uncharacterized protein</fullName>
    </submittedName>
</protein>
<gene>
    <name evidence="1" type="ORF">WMSIL1_LOCUS14559</name>
</gene>
<proteinExistence type="predicted"/>
<keyword evidence="2" id="KW-1185">Reference proteome</keyword>
<evidence type="ECO:0000313" key="2">
    <source>
        <dbReference type="Proteomes" id="UP000321570"/>
    </source>
</evidence>
<name>A0A564ZC57_HYMDI</name>
<sequence>MTHDPYLPCLNATTDFPLSITASFHLKSTFNKNSRVSATGSYASCSSPLFLSTLSSLPLSLARFNP</sequence>
<reference evidence="1 2" key="1">
    <citation type="submission" date="2019-07" db="EMBL/GenBank/DDBJ databases">
        <authorList>
            <person name="Jastrzebski P J."/>
            <person name="Paukszto L."/>
            <person name="Jastrzebski P J."/>
        </authorList>
    </citation>
    <scope>NUCLEOTIDE SEQUENCE [LARGE SCALE GENOMIC DNA]</scope>
    <source>
        <strain evidence="1 2">WMS-il1</strain>
    </source>
</reference>
<organism evidence="1 2">
    <name type="scientific">Hymenolepis diminuta</name>
    <name type="common">Rat tapeworm</name>
    <dbReference type="NCBI Taxonomy" id="6216"/>
    <lineage>
        <taxon>Eukaryota</taxon>
        <taxon>Metazoa</taxon>
        <taxon>Spiralia</taxon>
        <taxon>Lophotrochozoa</taxon>
        <taxon>Platyhelminthes</taxon>
        <taxon>Cestoda</taxon>
        <taxon>Eucestoda</taxon>
        <taxon>Cyclophyllidea</taxon>
        <taxon>Hymenolepididae</taxon>
        <taxon>Hymenolepis</taxon>
    </lineage>
</organism>
<evidence type="ECO:0000313" key="1">
    <source>
        <dbReference type="EMBL" id="VUZ57067.1"/>
    </source>
</evidence>
<accession>A0A564ZC57</accession>